<dbReference type="PANTHER" id="PTHR12010:SF2">
    <property type="entry name" value="40S RIBOSOMAL PROTEIN S29"/>
    <property type="match status" value="1"/>
</dbReference>
<dbReference type="NCBIfam" id="NF004424">
    <property type="entry name" value="PRK05766.1"/>
    <property type="match status" value="1"/>
</dbReference>
<dbReference type="FunFam" id="4.10.830.10:FF:000002">
    <property type="entry name" value="40S ribosomal protein S29"/>
    <property type="match status" value="1"/>
</dbReference>
<keyword evidence="2 4" id="KW-0689">Ribosomal protein</keyword>
<dbReference type="AlphaFoldDB" id="A0A6G1K376"/>
<dbReference type="GO" id="GO:0008270">
    <property type="term" value="F:zinc ion binding"/>
    <property type="evidence" value="ECO:0007669"/>
    <property type="project" value="InterPro"/>
</dbReference>
<dbReference type="Proteomes" id="UP000799428">
    <property type="component" value="Unassembled WGS sequence"/>
</dbReference>
<dbReference type="InterPro" id="IPR043140">
    <property type="entry name" value="Ribosomal_uS14_sf"/>
</dbReference>
<dbReference type="OrthoDB" id="10252683at2759"/>
<protein>
    <submittedName>
        <fullName evidence="4">Ribosomal protein S14</fullName>
    </submittedName>
</protein>
<gene>
    <name evidence="4" type="ORF">K504DRAFT_505053</name>
</gene>
<dbReference type="EMBL" id="MU005775">
    <property type="protein sequence ID" value="KAF2706975.1"/>
    <property type="molecule type" value="Genomic_DNA"/>
</dbReference>
<evidence type="ECO:0000256" key="2">
    <source>
        <dbReference type="ARBA" id="ARBA00022980"/>
    </source>
</evidence>
<name>A0A6G1K376_9PLEO</name>
<dbReference type="Gene3D" id="4.10.830.10">
    <property type="entry name" value="30s Ribosomal Protein S14, Chain N"/>
    <property type="match status" value="1"/>
</dbReference>
<evidence type="ECO:0000256" key="1">
    <source>
        <dbReference type="ARBA" id="ARBA00009083"/>
    </source>
</evidence>
<evidence type="ECO:0000313" key="5">
    <source>
        <dbReference type="Proteomes" id="UP000799428"/>
    </source>
</evidence>
<dbReference type="GO" id="GO:0022627">
    <property type="term" value="C:cytosolic small ribosomal subunit"/>
    <property type="evidence" value="ECO:0007669"/>
    <property type="project" value="TreeGrafter"/>
</dbReference>
<reference evidence="4" key="1">
    <citation type="journal article" date="2020" name="Stud. Mycol.">
        <title>101 Dothideomycetes genomes: a test case for predicting lifestyles and emergence of pathogens.</title>
        <authorList>
            <person name="Haridas S."/>
            <person name="Albert R."/>
            <person name="Binder M."/>
            <person name="Bloem J."/>
            <person name="Labutti K."/>
            <person name="Salamov A."/>
            <person name="Andreopoulos B."/>
            <person name="Baker S."/>
            <person name="Barry K."/>
            <person name="Bills G."/>
            <person name="Bluhm B."/>
            <person name="Cannon C."/>
            <person name="Castanera R."/>
            <person name="Culley D."/>
            <person name="Daum C."/>
            <person name="Ezra D."/>
            <person name="Gonzalez J."/>
            <person name="Henrissat B."/>
            <person name="Kuo A."/>
            <person name="Liang C."/>
            <person name="Lipzen A."/>
            <person name="Lutzoni F."/>
            <person name="Magnuson J."/>
            <person name="Mondo S."/>
            <person name="Nolan M."/>
            <person name="Ohm R."/>
            <person name="Pangilinan J."/>
            <person name="Park H.-J."/>
            <person name="Ramirez L."/>
            <person name="Alfaro M."/>
            <person name="Sun H."/>
            <person name="Tritt A."/>
            <person name="Yoshinaga Y."/>
            <person name="Zwiers L.-H."/>
            <person name="Turgeon B."/>
            <person name="Goodwin S."/>
            <person name="Spatafora J."/>
            <person name="Crous P."/>
            <person name="Grigoriev I."/>
        </authorList>
    </citation>
    <scope>NUCLEOTIDE SEQUENCE</scope>
    <source>
        <strain evidence="4">CBS 279.74</strain>
    </source>
</reference>
<dbReference type="GO" id="GO:0002181">
    <property type="term" value="P:cytoplasmic translation"/>
    <property type="evidence" value="ECO:0007669"/>
    <property type="project" value="TreeGrafter"/>
</dbReference>
<evidence type="ECO:0000313" key="4">
    <source>
        <dbReference type="EMBL" id="KAF2706975.1"/>
    </source>
</evidence>
<dbReference type="InterPro" id="IPR039744">
    <property type="entry name" value="RIbosomal_uS14_euk_arc"/>
</dbReference>
<proteinExistence type="inferred from homology"/>
<evidence type="ECO:0000256" key="3">
    <source>
        <dbReference type="ARBA" id="ARBA00023274"/>
    </source>
</evidence>
<keyword evidence="3" id="KW-0687">Ribonucleoprotein</keyword>
<dbReference type="GO" id="GO:0003735">
    <property type="term" value="F:structural constituent of ribosome"/>
    <property type="evidence" value="ECO:0007669"/>
    <property type="project" value="InterPro"/>
</dbReference>
<organism evidence="4 5">
    <name type="scientific">Pleomassaria siparia CBS 279.74</name>
    <dbReference type="NCBI Taxonomy" id="1314801"/>
    <lineage>
        <taxon>Eukaryota</taxon>
        <taxon>Fungi</taxon>
        <taxon>Dikarya</taxon>
        <taxon>Ascomycota</taxon>
        <taxon>Pezizomycotina</taxon>
        <taxon>Dothideomycetes</taxon>
        <taxon>Pleosporomycetidae</taxon>
        <taxon>Pleosporales</taxon>
        <taxon>Pleomassariaceae</taxon>
        <taxon>Pleomassaria</taxon>
    </lineage>
</organism>
<keyword evidence="5" id="KW-1185">Reference proteome</keyword>
<dbReference type="InterPro" id="IPR001209">
    <property type="entry name" value="Ribosomal_uS14"/>
</dbReference>
<sequence>MSHDTVWYSRPRTYGKGSRHCIVNGEKKRSGLIRKYGLNMSRQAFREHAADIGFHKYR</sequence>
<accession>A0A6G1K376</accession>
<dbReference type="Pfam" id="PF00253">
    <property type="entry name" value="Ribosomal_S14"/>
    <property type="match status" value="1"/>
</dbReference>
<comment type="similarity">
    <text evidence="1">Belongs to the universal ribosomal protein uS14 family.</text>
</comment>
<dbReference type="PANTHER" id="PTHR12010">
    <property type="entry name" value="40S RIBOSOMAL PROTEIN S29"/>
    <property type="match status" value="1"/>
</dbReference>